<dbReference type="InterPro" id="IPR029787">
    <property type="entry name" value="Nucleotide_cyclase"/>
</dbReference>
<proteinExistence type="inferred from homology"/>
<keyword evidence="6" id="KW-1185">Reference proteome</keyword>
<feature type="transmembrane region" description="Helical" evidence="3">
    <location>
        <begin position="100"/>
        <end position="121"/>
    </location>
</feature>
<evidence type="ECO:0000259" key="4">
    <source>
        <dbReference type="PROSITE" id="PS50125"/>
    </source>
</evidence>
<comment type="similarity">
    <text evidence="1">Belongs to the adenylyl cyclase class-3 family.</text>
</comment>
<keyword evidence="3" id="KW-0812">Transmembrane</keyword>
<dbReference type="Gene3D" id="3.30.70.1230">
    <property type="entry name" value="Nucleotide cyclase"/>
    <property type="match status" value="1"/>
</dbReference>
<dbReference type="Proteomes" id="UP000515512">
    <property type="component" value="Chromosome"/>
</dbReference>
<feature type="transmembrane region" description="Helical" evidence="3">
    <location>
        <begin position="133"/>
        <end position="154"/>
    </location>
</feature>
<evidence type="ECO:0000256" key="1">
    <source>
        <dbReference type="ARBA" id="ARBA00005381"/>
    </source>
</evidence>
<feature type="transmembrane region" description="Helical" evidence="3">
    <location>
        <begin position="69"/>
        <end position="88"/>
    </location>
</feature>
<dbReference type="PANTHER" id="PTHR43081">
    <property type="entry name" value="ADENYLATE CYCLASE, TERMINAL-DIFFERENTIATION SPECIFIC-RELATED"/>
    <property type="match status" value="1"/>
</dbReference>
<feature type="compositionally biased region" description="Low complexity" evidence="2">
    <location>
        <begin position="470"/>
        <end position="500"/>
    </location>
</feature>
<reference evidence="5 6" key="1">
    <citation type="submission" date="2020-07" db="EMBL/GenBank/DDBJ databases">
        <authorList>
            <person name="Zhuang K."/>
            <person name="Ran Y."/>
        </authorList>
    </citation>
    <scope>NUCLEOTIDE SEQUENCE [LARGE SCALE GENOMIC DNA]</scope>
    <source>
        <strain evidence="5 6">WCH-YHL-001</strain>
    </source>
</reference>
<dbReference type="EMBL" id="CP059399">
    <property type="protein sequence ID" value="QLY31198.1"/>
    <property type="molecule type" value="Genomic_DNA"/>
</dbReference>
<evidence type="ECO:0000256" key="2">
    <source>
        <dbReference type="SAM" id="MobiDB-lite"/>
    </source>
</evidence>
<dbReference type="GO" id="GO:0035556">
    <property type="term" value="P:intracellular signal transduction"/>
    <property type="evidence" value="ECO:0007669"/>
    <property type="project" value="InterPro"/>
</dbReference>
<organism evidence="5 6">
    <name type="scientific">Nocardia huaxiensis</name>
    <dbReference type="NCBI Taxonomy" id="2755382"/>
    <lineage>
        <taxon>Bacteria</taxon>
        <taxon>Bacillati</taxon>
        <taxon>Actinomycetota</taxon>
        <taxon>Actinomycetes</taxon>
        <taxon>Mycobacteriales</taxon>
        <taxon>Nocardiaceae</taxon>
        <taxon>Nocardia</taxon>
    </lineage>
</organism>
<keyword evidence="3" id="KW-0472">Membrane</keyword>
<keyword evidence="3" id="KW-1133">Transmembrane helix</keyword>
<dbReference type="Pfam" id="PF00211">
    <property type="entry name" value="Guanylate_cyc"/>
    <property type="match status" value="1"/>
</dbReference>
<dbReference type="GO" id="GO:0004016">
    <property type="term" value="F:adenylate cyclase activity"/>
    <property type="evidence" value="ECO:0007669"/>
    <property type="project" value="UniProtKB-ARBA"/>
</dbReference>
<evidence type="ECO:0000256" key="3">
    <source>
        <dbReference type="SAM" id="Phobius"/>
    </source>
</evidence>
<accession>A0A7D6ZDL6</accession>
<feature type="domain" description="Guanylate cyclase" evidence="4">
    <location>
        <begin position="616"/>
        <end position="748"/>
    </location>
</feature>
<feature type="region of interest" description="Disordered" evidence="2">
    <location>
        <begin position="418"/>
        <end position="536"/>
    </location>
</feature>
<feature type="compositionally biased region" description="Low complexity" evidence="2">
    <location>
        <begin position="429"/>
        <end position="440"/>
    </location>
</feature>
<dbReference type="GO" id="GO:0009190">
    <property type="term" value="P:cyclic nucleotide biosynthetic process"/>
    <property type="evidence" value="ECO:0007669"/>
    <property type="project" value="InterPro"/>
</dbReference>
<dbReference type="PANTHER" id="PTHR43081:SF1">
    <property type="entry name" value="ADENYLATE CYCLASE, TERMINAL-DIFFERENTIATION SPECIFIC"/>
    <property type="match status" value="1"/>
</dbReference>
<dbReference type="KEGG" id="nhu:H0264_02075"/>
<dbReference type="InterPro" id="IPR050697">
    <property type="entry name" value="Adenylyl/Guanylyl_Cyclase_3/4"/>
</dbReference>
<dbReference type="SMART" id="SM00044">
    <property type="entry name" value="CYCc"/>
    <property type="match status" value="1"/>
</dbReference>
<feature type="transmembrane region" description="Helical" evidence="3">
    <location>
        <begin position="7"/>
        <end position="26"/>
    </location>
</feature>
<dbReference type="CDD" id="cd07302">
    <property type="entry name" value="CHD"/>
    <property type="match status" value="1"/>
</dbReference>
<dbReference type="InterPro" id="IPR001054">
    <property type="entry name" value="A/G_cyclase"/>
</dbReference>
<feature type="transmembrane region" description="Helical" evidence="3">
    <location>
        <begin position="38"/>
        <end position="57"/>
    </location>
</feature>
<gene>
    <name evidence="5" type="ORF">H0264_02075</name>
</gene>
<dbReference type="RefSeq" id="WP_181582394.1">
    <property type="nucleotide sequence ID" value="NZ_CP059399.1"/>
</dbReference>
<protein>
    <submittedName>
        <fullName evidence="5">Adenylate/guanylate cyclase domain-containing protein</fullName>
    </submittedName>
</protein>
<evidence type="ECO:0000313" key="6">
    <source>
        <dbReference type="Proteomes" id="UP000515512"/>
    </source>
</evidence>
<name>A0A7D6ZDL6_9NOCA</name>
<dbReference type="SUPFAM" id="SSF55073">
    <property type="entry name" value="Nucleotide cyclase"/>
    <property type="match status" value="1"/>
</dbReference>
<feature type="transmembrane region" description="Helical" evidence="3">
    <location>
        <begin position="174"/>
        <end position="192"/>
    </location>
</feature>
<feature type="transmembrane region" description="Helical" evidence="3">
    <location>
        <begin position="199"/>
        <end position="220"/>
    </location>
</feature>
<evidence type="ECO:0000313" key="5">
    <source>
        <dbReference type="EMBL" id="QLY31198.1"/>
    </source>
</evidence>
<dbReference type="PROSITE" id="PS50125">
    <property type="entry name" value="GUANYLATE_CYCLASE_2"/>
    <property type="match status" value="1"/>
</dbReference>
<dbReference type="AlphaFoldDB" id="A0A7D6ZDL6"/>
<sequence>MSAIRILVWAVHVALPAIGLWVLVANPHLDHEYMHQGVHFWLILGAALLSLALGVLLLRAARTHRDMRLILVSLVFQLNAGFLALHALATPGVILPSANVGFTTAVPVGMVLGGFAALASAVEYGPTARIHKYTGVLAALPITVMSAWALLSLTRVPPFDAVPDPSEVQGPLEAAAFLGAACYVAAAIRYAYLYLRNRGTVVLSVLTAFLLLAEALFAVGFGRSWRVSWWEWHVLLGLAFALIAVSAHRTFRKEGSVRGLFDSVTLRSTVAAMERDYASALEEMMTALSQRAAGGVPADEPLGAVGQRLSRRFGLTERQLAVLQQSARALGNEREQVRRLGALVAVGERASVIRGERQLVTEIQRLAGYAFEHDTVRIGMLSGGRLIFEDGGHPNPAAFAFPLTVKGIHTGVLELTRANGSGTAGSGTTGTTTSVGATAVPHPPAGSANPPGPVTAAHRSLGVDGPREGPALPTAPARTVPAPGVAPGPGNSPGLGTARPVPGPGGGRARRGFGWRPATSAEEGGSGFHTERPPAGPEGGASVLAVYHEYGAAGLGPAEQAVARSFAAQTSVVLENARLCQQLDGLFRSYMSPAVATALLADPSQAGLGGEVHEVSVLMADLRGYTPFAEKAGPVQVMRMLNTYYGAIVPEILAEGGTVVQFVGDAVMAIFNAPVRQRDHAVRAARAGLALQRATAAVRERAGAHGVEWPMFRVGVNTGPAIVGNVGAREMRNFTAIGDTTNLAARLEGLAEPGTVVVGPVTRERLGARADTECLGDFDIKGKSLPVTVYRLVALR</sequence>